<keyword evidence="5" id="KW-1185">Reference proteome</keyword>
<dbReference type="InterPro" id="IPR036770">
    <property type="entry name" value="Ankyrin_rpt-contain_sf"/>
</dbReference>
<dbReference type="SUPFAM" id="SSF48403">
    <property type="entry name" value="Ankyrin repeat"/>
    <property type="match status" value="2"/>
</dbReference>
<dbReference type="RefSeq" id="XP_026611955.1">
    <property type="nucleotide sequence ID" value="XM_026757333.1"/>
</dbReference>
<evidence type="ECO:0000256" key="3">
    <source>
        <dbReference type="PROSITE-ProRule" id="PRU00023"/>
    </source>
</evidence>
<comment type="caution">
    <text evidence="4">The sequence shown here is derived from an EMBL/GenBank/DDBJ whole genome shotgun (WGS) entry which is preliminary data.</text>
</comment>
<evidence type="ECO:0008006" key="6">
    <source>
        <dbReference type="Google" id="ProtNLM"/>
    </source>
</evidence>
<organism evidence="4 5">
    <name type="scientific">Aspergillus thermomutatus</name>
    <name type="common">Neosartorya pseudofischeri</name>
    <dbReference type="NCBI Taxonomy" id="41047"/>
    <lineage>
        <taxon>Eukaryota</taxon>
        <taxon>Fungi</taxon>
        <taxon>Dikarya</taxon>
        <taxon>Ascomycota</taxon>
        <taxon>Pezizomycotina</taxon>
        <taxon>Eurotiomycetes</taxon>
        <taxon>Eurotiomycetidae</taxon>
        <taxon>Eurotiales</taxon>
        <taxon>Aspergillaceae</taxon>
        <taxon>Aspergillus</taxon>
        <taxon>Aspergillus subgen. Fumigati</taxon>
    </lineage>
</organism>
<dbReference type="SMART" id="SM00248">
    <property type="entry name" value="ANK"/>
    <property type="match status" value="7"/>
</dbReference>
<keyword evidence="1" id="KW-0677">Repeat</keyword>
<dbReference type="Pfam" id="PF12796">
    <property type="entry name" value="Ank_2"/>
    <property type="match status" value="2"/>
</dbReference>
<dbReference type="Gene3D" id="1.25.40.20">
    <property type="entry name" value="Ankyrin repeat-containing domain"/>
    <property type="match status" value="3"/>
</dbReference>
<feature type="repeat" description="ANK" evidence="3">
    <location>
        <begin position="338"/>
        <end position="370"/>
    </location>
</feature>
<dbReference type="OrthoDB" id="366390at2759"/>
<protein>
    <recommendedName>
        <fullName evidence="6">F-box domain-containing protein</fullName>
    </recommendedName>
</protein>
<accession>A0A397GHB1</accession>
<dbReference type="PANTHER" id="PTHR24126">
    <property type="entry name" value="ANKYRIN REPEAT, PH AND SEC7 DOMAIN CONTAINING PROTEIN SECG-RELATED"/>
    <property type="match status" value="1"/>
</dbReference>
<keyword evidence="2 3" id="KW-0040">ANK repeat</keyword>
<dbReference type="InterPro" id="IPR002110">
    <property type="entry name" value="Ankyrin_rpt"/>
</dbReference>
<proteinExistence type="predicted"/>
<feature type="repeat" description="ANK" evidence="3">
    <location>
        <begin position="186"/>
        <end position="219"/>
    </location>
</feature>
<dbReference type="PROSITE" id="PS50297">
    <property type="entry name" value="ANK_REP_REGION"/>
    <property type="match status" value="1"/>
</dbReference>
<evidence type="ECO:0000256" key="1">
    <source>
        <dbReference type="ARBA" id="ARBA00022737"/>
    </source>
</evidence>
<gene>
    <name evidence="4" type="ORF">CDV56_103714</name>
</gene>
<name>A0A397GHB1_ASPTH</name>
<dbReference type="GeneID" id="38125688"/>
<sequence>MSLSGLPGEIIQLIAGHLDTQRAINALAQTNRLLYSQLNSVLYRYHVQHYIPSPALAWAAENGQLGALVKLLQAGAEIPQVVRPITNHPIAKAAANGHAQIVEILLDAGMRDWLQGIDYNILLRHAAVENRMGVVLLLLSRGVDPWYIVGPSTICWAAHGGHAELVRLLLDNVERRGLWPAVKSRELGEALCAAVKRSHNEAVIRMLLDAGAEVNFQRDDNITTPLDIAANFKQVSATKLLLEAGANPNMTKSDRGGPLASATVWEPMPSSAWLWPPEKGHRTGRRGVRIKKEPIVLVDTLAQELHRQLRSSPQEMKERQMAVVRLLFEYGADPACAGGGSALHNALSSRNYEMAHFLLERGVYMRIPNLDPFDQTVLDRAVAERDLETIIRLTPSNWSLICSPQFQQ</sequence>
<dbReference type="AlphaFoldDB" id="A0A397GHB1"/>
<dbReference type="Pfam" id="PF13637">
    <property type="entry name" value="Ank_4"/>
    <property type="match status" value="1"/>
</dbReference>
<evidence type="ECO:0000313" key="5">
    <source>
        <dbReference type="Proteomes" id="UP000215305"/>
    </source>
</evidence>
<dbReference type="GO" id="GO:0006357">
    <property type="term" value="P:regulation of transcription by RNA polymerase II"/>
    <property type="evidence" value="ECO:0007669"/>
    <property type="project" value="TreeGrafter"/>
</dbReference>
<dbReference type="GO" id="GO:0061629">
    <property type="term" value="F:RNA polymerase II-specific DNA-binding transcription factor binding"/>
    <property type="evidence" value="ECO:0007669"/>
    <property type="project" value="TreeGrafter"/>
</dbReference>
<dbReference type="PROSITE" id="PS50088">
    <property type="entry name" value="ANK_REPEAT"/>
    <property type="match status" value="3"/>
</dbReference>
<dbReference type="Proteomes" id="UP000215305">
    <property type="component" value="Unassembled WGS sequence"/>
</dbReference>
<dbReference type="STRING" id="41047.A0A397GHB1"/>
<evidence type="ECO:0000256" key="2">
    <source>
        <dbReference type="ARBA" id="ARBA00023043"/>
    </source>
</evidence>
<dbReference type="PANTHER" id="PTHR24126:SF68">
    <property type="entry name" value="ANKYRIN REPEAT AND SOCS BOX CONTAINING 18"/>
    <property type="match status" value="1"/>
</dbReference>
<dbReference type="VEuPathDB" id="FungiDB:CDV56_103714"/>
<dbReference type="EMBL" id="NKHU02000198">
    <property type="protein sequence ID" value="RHZ48403.1"/>
    <property type="molecule type" value="Genomic_DNA"/>
</dbReference>
<reference evidence="4" key="1">
    <citation type="submission" date="2018-08" db="EMBL/GenBank/DDBJ databases">
        <title>Draft genome sequence of azole-resistant Aspergillus thermomutatus (Neosartorya pseudofischeri) strain HMR AF 39, isolated from a human nasal aspirate.</title>
        <authorList>
            <person name="Parent-Michaud M."/>
            <person name="Dufresne P.J."/>
            <person name="Fournier E."/>
            <person name="Martineau C."/>
            <person name="Moreira S."/>
            <person name="Perkins V."/>
            <person name="De Repentigny L."/>
            <person name="Dufresne S.F."/>
        </authorList>
    </citation>
    <scope>NUCLEOTIDE SEQUENCE [LARGE SCALE GENOMIC DNA]</scope>
    <source>
        <strain evidence="4">HMR AF 39</strain>
    </source>
</reference>
<dbReference type="GO" id="GO:0005634">
    <property type="term" value="C:nucleus"/>
    <property type="evidence" value="ECO:0007669"/>
    <property type="project" value="TreeGrafter"/>
</dbReference>
<feature type="repeat" description="ANK" evidence="3">
    <location>
        <begin position="221"/>
        <end position="253"/>
    </location>
</feature>
<evidence type="ECO:0000313" key="4">
    <source>
        <dbReference type="EMBL" id="RHZ48403.1"/>
    </source>
</evidence>